<protein>
    <recommendedName>
        <fullName evidence="9">Alpha-2-macroglobulin</fullName>
    </recommendedName>
</protein>
<gene>
    <name evidence="7" type="ORF">FIV42_19330</name>
</gene>
<name>A0A4Y6PWW7_PERCE</name>
<dbReference type="Pfam" id="PF17972">
    <property type="entry name" value="bMG5"/>
    <property type="match status" value="1"/>
</dbReference>
<sequence length="1949" mass="214902">MCRMTRITPLLVAALLITSCALTSCSQSPSLSSPEEDPSAYSAFPSTGGALQSSSDESSGEESEALEVVMKRPTDEVTSSSVVTVSFNQAMVEPSVGEVEADAPIFQIEPKLAGTYHWMGSRTAVFHPKEELPKATHFKVTVPAGTESLDGNALAQDYTFGFRTPFLQVSRVRSHPDYRKLRPEGEIRVFLNLEVDPEDFEEAVTLEEDGVEIAKVVEGRETKGYYGKDSYAIKRPGGFRLGSRYHLRIDGSLTPKGGNATLSEGIEQKVASMSPSRRRSAEKNYRGGDYHAQFDAYGHFQVDRVRCGWRDCDSHSSWRVEFSNPLDKEDVEECVSVSGGAKLSSVSASRDTLYINPSNVKGGKTYKLRVDRGCKDIFGNTLAATRTYSIEVDYPSPMISVENGLRILEVAKGSEAPAIPVTLRNAKNATVRMYEVPEDQLAYVSANLYDVTKQTGKPFKGRLGSGTQYKIGTNLRTGQTKSYAIDLGRELGNKPIGAVYFDVDSPDVQVSYGNSIRQGLVVVTDLGITIKEAGDENLVWVTGLSDGKPVADAKVSLWAANGKRLWTGKTDEQGLVTTPAGETIDSNSVVALTAKKGADTSLIDLDSWRGTVWPYRFRLDYREQRESMYTRNFIFTERGVYRTGETVHVKGYMRLEKDGELQKMPAERAVVTVANSRGENVAREEVELSKLGGYSLDVKLPDNAALGTYSVSVAPIDPDVSKQLATGRGGSFRVEAYRTPEFEVLVEPENDEMIVGRDAKATVRGRYLFGAPMRNNQAYWTARRSRARFEPQNFKEYNFNANRWRYWWYYDSSSSRHLSSASGKLDDEGALEAAFEVPEDEDFSGPQEIVIEAEVTDVNRQRSSGRATIRVHPGEYYVGVKQPNYLVKAGESISPKAVAVDYDGKALSGKPVQMRVLRREWKSVKKKSAGGGYTWVTEHEDKEVGACKLTSGAAPKGCDFKIDGSGSYVVEVKSTDGLGNELVSTAPFYAYGGDGYWWGRSDDERIDLIADKKEYEVGDTAKIMVQSPFEEAHALVTVERGGVLERFTTAIDGTSSVVEVPITPKMQPNAYVSVSLVRGRVALSADERQRAKDEGADLGRPAFKIGYVELTVDHSERQLDVAVAPDSLEYRPGGLVRADISVRDHEGRPTAGEVTFMAVDQGVLSLTGYKTPNPVDAFFKERPLGVKNRDSRLMLTTRAELEKKKELAADKSAEGGDGSGMAMNYRSEFATTATYRAKIDVDDSGQATVEFRLPENLTAYRLMAVAVAEGNRFGSGDKRVEVNKPLMARPALPRFASTGDKFEARVVVQSMVETAGKVSVDVEIDGPLELTGDKTKTITLPAGAAKEVAFPVTAGVPGAAKVRFAVRGQGELAGEDAVELELPVRYPAAEQSFVETGTVTMDSSWSQADVRRRLELPKGIRKDVGGLEIELSSSALGELLPGLEYLVDYPYGCAEQTTGRTLPLVSMRDTVGDLELPGLRSDDIGKFAQSGLDRLLNMQTRDGGLGYWPGASSAHPWTTTYGGLALVRAKKLGDYDINADRYSKLLGYLSNLLRGKVSMSSHWHREAVLTTQAFASWVLAEAGEPQPSYHTRLADQRHLMPRFAQALLALAIHESGDSPEVRDALMDDLLSSVVEKNGIAHLTDKKPSERHWWMIWHSRTRADAMTLLALLRIRPNDPLIPKFAQGLLQTRQRGRWQNTQDTAFAVMALSEYFERAEAITPDYRALVGVGDTEFAREEFTKAELRPRRIFIPMEELAKRDGKLLTIARRGAGGPMYYTATLTYVQDEPPTTGFDGGFHLQRDYVAADGDNAGEPLDKVRPGQVVKVQLTLTVPEERSFVAVEDPLPAGFEPINTDFKTTSTNLDEALGSSDRGRWYWWSWYWWARFDHTEQHDDKVLLFANRMRPGVYKHAYLARATTPGTFTAPAARAEAMYEPALYGRSDAKAVEIR</sequence>
<dbReference type="InterPro" id="IPR014755">
    <property type="entry name" value="Cu-Rt/internalin_Ig-like"/>
</dbReference>
<dbReference type="InterPro" id="IPR001599">
    <property type="entry name" value="Macroglobln_a2"/>
</dbReference>
<dbReference type="Pfam" id="PF00207">
    <property type="entry name" value="A2M"/>
    <property type="match status" value="1"/>
</dbReference>
<accession>A0A4Y6PWW7</accession>
<evidence type="ECO:0000259" key="6">
    <source>
        <dbReference type="SMART" id="SM01360"/>
    </source>
</evidence>
<dbReference type="Pfam" id="PF07703">
    <property type="entry name" value="A2M_BRD"/>
    <property type="match status" value="1"/>
</dbReference>
<dbReference type="PANTHER" id="PTHR40094:SF1">
    <property type="entry name" value="UBIQUITIN DOMAIN-CONTAINING PROTEIN"/>
    <property type="match status" value="1"/>
</dbReference>
<dbReference type="InterPro" id="IPR041462">
    <property type="entry name" value="Bact_A2M_MG6"/>
</dbReference>
<evidence type="ECO:0000313" key="8">
    <source>
        <dbReference type="Proteomes" id="UP000315995"/>
    </source>
</evidence>
<reference evidence="7 8" key="1">
    <citation type="submission" date="2019-06" db="EMBL/GenBank/DDBJ databases">
        <title>Persicimonas caeni gen. nov., sp. nov., a predatory bacterium isolated from solar saltern.</title>
        <authorList>
            <person name="Wang S."/>
        </authorList>
    </citation>
    <scope>NUCLEOTIDE SEQUENCE [LARGE SCALE GENOMIC DNA]</scope>
    <source>
        <strain evidence="7 8">YN101</strain>
    </source>
</reference>
<dbReference type="InterPro" id="IPR041246">
    <property type="entry name" value="Bact_MG10"/>
</dbReference>
<dbReference type="Gene3D" id="2.60.40.10">
    <property type="entry name" value="Immunoglobulins"/>
    <property type="match status" value="1"/>
</dbReference>
<dbReference type="Pfam" id="PF13205">
    <property type="entry name" value="Big_5"/>
    <property type="match status" value="2"/>
</dbReference>
<organism evidence="7 8">
    <name type="scientific">Persicimonas caeni</name>
    <dbReference type="NCBI Taxonomy" id="2292766"/>
    <lineage>
        <taxon>Bacteria</taxon>
        <taxon>Deltaproteobacteria</taxon>
        <taxon>Bradymonadales</taxon>
        <taxon>Bradymonadaceae</taxon>
        <taxon>Persicimonas</taxon>
    </lineage>
</organism>
<evidence type="ECO:0000313" key="7">
    <source>
        <dbReference type="EMBL" id="QDG52818.1"/>
    </source>
</evidence>
<dbReference type="InterPro" id="IPR008930">
    <property type="entry name" value="Terpenoid_cyclase/PrenylTrfase"/>
</dbReference>
<comment type="similarity">
    <text evidence="1">Belongs to the protease inhibitor I39 (alpha-2-macroglobulin) family. Bacterial alpha-2-macroglobulin subfamily.</text>
</comment>
<dbReference type="SMART" id="SM01359">
    <property type="entry name" value="A2M_N_2"/>
    <property type="match status" value="1"/>
</dbReference>
<dbReference type="InterPro" id="IPR011625">
    <property type="entry name" value="A2M_N_BRD"/>
</dbReference>
<keyword evidence="2 4" id="KW-0732">Signal</keyword>
<dbReference type="Pfam" id="PF01835">
    <property type="entry name" value="MG2"/>
    <property type="match status" value="1"/>
</dbReference>
<dbReference type="PANTHER" id="PTHR40094">
    <property type="entry name" value="ALPHA-2-MACROGLOBULIN HOMOLOG"/>
    <property type="match status" value="1"/>
</dbReference>
<dbReference type="SMART" id="SM01360">
    <property type="entry name" value="A2M"/>
    <property type="match status" value="1"/>
</dbReference>
<evidence type="ECO:0008006" key="9">
    <source>
        <dbReference type="Google" id="ProtNLM"/>
    </source>
</evidence>
<feature type="domain" description="Alpha-2-macroglobulin" evidence="6">
    <location>
        <begin position="1232"/>
        <end position="1322"/>
    </location>
</feature>
<evidence type="ECO:0000256" key="3">
    <source>
        <dbReference type="SAM" id="MobiDB-lite"/>
    </source>
</evidence>
<dbReference type="InterPro" id="IPR047565">
    <property type="entry name" value="Alpha-macroglob_thiol-ester_cl"/>
</dbReference>
<feature type="chain" id="PRO_5030106597" description="Alpha-2-macroglobulin" evidence="4">
    <location>
        <begin position="24"/>
        <end position="1949"/>
    </location>
</feature>
<keyword evidence="8" id="KW-1185">Reference proteome</keyword>
<accession>A0A5B8Y8F8</accession>
<dbReference type="Proteomes" id="UP000315995">
    <property type="component" value="Chromosome"/>
</dbReference>
<dbReference type="GO" id="GO:0004866">
    <property type="term" value="F:endopeptidase inhibitor activity"/>
    <property type="evidence" value="ECO:0007669"/>
    <property type="project" value="InterPro"/>
</dbReference>
<evidence type="ECO:0000256" key="4">
    <source>
        <dbReference type="SAM" id="SignalP"/>
    </source>
</evidence>
<dbReference type="CDD" id="cd02891">
    <property type="entry name" value="A2M_like"/>
    <property type="match status" value="1"/>
</dbReference>
<feature type="region of interest" description="Disordered" evidence="3">
    <location>
        <begin position="27"/>
        <end position="64"/>
    </location>
</feature>
<proteinExistence type="inferred from homology"/>
<dbReference type="Pfam" id="PF17973">
    <property type="entry name" value="bMG10"/>
    <property type="match status" value="1"/>
</dbReference>
<dbReference type="Pfam" id="PF11974">
    <property type="entry name" value="bMG3"/>
    <property type="match status" value="1"/>
</dbReference>
<evidence type="ECO:0000256" key="2">
    <source>
        <dbReference type="ARBA" id="ARBA00022729"/>
    </source>
</evidence>
<dbReference type="Gene3D" id="2.60.40.1220">
    <property type="match status" value="1"/>
</dbReference>
<feature type="domain" description="Alpha-2-macroglobulin bait region" evidence="5">
    <location>
        <begin position="1006"/>
        <end position="1166"/>
    </location>
</feature>
<dbReference type="EMBL" id="CP041186">
    <property type="protein sequence ID" value="QDG52818.1"/>
    <property type="molecule type" value="Genomic_DNA"/>
</dbReference>
<evidence type="ECO:0000256" key="1">
    <source>
        <dbReference type="ARBA" id="ARBA00010556"/>
    </source>
</evidence>
<dbReference type="Gene3D" id="2.60.40.1930">
    <property type="match status" value="1"/>
</dbReference>
<dbReference type="InterPro" id="IPR041203">
    <property type="entry name" value="Bact_A2M_MG5"/>
</dbReference>
<dbReference type="SUPFAM" id="SSF48239">
    <property type="entry name" value="Terpenoid cyclases/Protein prenyltransferases"/>
    <property type="match status" value="1"/>
</dbReference>
<dbReference type="OrthoDB" id="9767116at2"/>
<dbReference type="Gene3D" id="1.50.10.20">
    <property type="match status" value="1"/>
</dbReference>
<dbReference type="InterPro" id="IPR013783">
    <property type="entry name" value="Ig-like_fold"/>
</dbReference>
<dbReference type="SMART" id="SM01419">
    <property type="entry name" value="Thiol-ester_cl"/>
    <property type="match status" value="1"/>
</dbReference>
<evidence type="ECO:0000259" key="5">
    <source>
        <dbReference type="SMART" id="SM01359"/>
    </source>
</evidence>
<feature type="signal peptide" evidence="4">
    <location>
        <begin position="1"/>
        <end position="23"/>
    </location>
</feature>
<dbReference type="Pfam" id="PF17962">
    <property type="entry name" value="bMG6"/>
    <property type="match status" value="1"/>
</dbReference>
<dbReference type="PROSITE" id="PS51257">
    <property type="entry name" value="PROKAR_LIPOPROTEIN"/>
    <property type="match status" value="1"/>
</dbReference>
<dbReference type="InterPro" id="IPR002890">
    <property type="entry name" value="MG2"/>
</dbReference>
<dbReference type="InterPro" id="IPR032812">
    <property type="entry name" value="SbsA_Ig"/>
</dbReference>
<dbReference type="InterPro" id="IPR051802">
    <property type="entry name" value="YfhM-like"/>
</dbReference>
<dbReference type="Gene3D" id="2.60.40.3710">
    <property type="match status" value="1"/>
</dbReference>
<dbReference type="InterPro" id="IPR021868">
    <property type="entry name" value="Alpha_2_Macroglob_MG3"/>
</dbReference>